<comment type="caution">
    <text evidence="4">The sequence shown here is derived from an EMBL/GenBank/DDBJ whole genome shotgun (WGS) entry which is preliminary data.</text>
</comment>
<dbReference type="InterPro" id="IPR000618">
    <property type="entry name" value="Insect_cuticle"/>
</dbReference>
<evidence type="ECO:0000256" key="2">
    <source>
        <dbReference type="PROSITE-ProRule" id="PRU00497"/>
    </source>
</evidence>
<name>A0A9Q0RLY0_BLOTA</name>
<evidence type="ECO:0000256" key="3">
    <source>
        <dbReference type="SAM" id="MobiDB-lite"/>
    </source>
</evidence>
<dbReference type="EMBL" id="JAPWDV010000002">
    <property type="protein sequence ID" value="KAJ6219204.1"/>
    <property type="molecule type" value="Genomic_DNA"/>
</dbReference>
<feature type="compositionally biased region" description="Low complexity" evidence="3">
    <location>
        <begin position="99"/>
        <end position="160"/>
    </location>
</feature>
<keyword evidence="1 2" id="KW-0193">Cuticle</keyword>
<dbReference type="PROSITE" id="PS00233">
    <property type="entry name" value="CHIT_BIND_RR_1"/>
    <property type="match status" value="1"/>
</dbReference>
<gene>
    <name evidence="4" type="ORF">RDWZM_005016</name>
</gene>
<feature type="compositionally biased region" description="Low complexity" evidence="3">
    <location>
        <begin position="270"/>
        <end position="288"/>
    </location>
</feature>
<keyword evidence="5" id="KW-1185">Reference proteome</keyword>
<dbReference type="InterPro" id="IPR031311">
    <property type="entry name" value="CHIT_BIND_RR_consensus"/>
</dbReference>
<dbReference type="GO" id="GO:0008010">
    <property type="term" value="F:structural constituent of chitin-based larval cuticle"/>
    <property type="evidence" value="ECO:0007669"/>
    <property type="project" value="TreeGrafter"/>
</dbReference>
<dbReference type="PANTHER" id="PTHR10380">
    <property type="entry name" value="CUTICLE PROTEIN"/>
    <property type="match status" value="1"/>
</dbReference>
<proteinExistence type="predicted"/>
<dbReference type="Pfam" id="PF00379">
    <property type="entry name" value="Chitin_bind_4"/>
    <property type="match status" value="1"/>
</dbReference>
<organism evidence="4 5">
    <name type="scientific">Blomia tropicalis</name>
    <name type="common">Mite</name>
    <dbReference type="NCBI Taxonomy" id="40697"/>
    <lineage>
        <taxon>Eukaryota</taxon>
        <taxon>Metazoa</taxon>
        <taxon>Ecdysozoa</taxon>
        <taxon>Arthropoda</taxon>
        <taxon>Chelicerata</taxon>
        <taxon>Arachnida</taxon>
        <taxon>Acari</taxon>
        <taxon>Acariformes</taxon>
        <taxon>Sarcoptiformes</taxon>
        <taxon>Astigmata</taxon>
        <taxon>Glycyphagoidea</taxon>
        <taxon>Echimyopodidae</taxon>
        <taxon>Blomia</taxon>
    </lineage>
</organism>
<accession>A0A9Q0RLY0</accession>
<dbReference type="OMA" id="ATGRCCP"/>
<feature type="region of interest" description="Disordered" evidence="3">
    <location>
        <begin position="270"/>
        <end position="297"/>
    </location>
</feature>
<evidence type="ECO:0000313" key="5">
    <source>
        <dbReference type="Proteomes" id="UP001142055"/>
    </source>
</evidence>
<dbReference type="PANTHER" id="PTHR10380:SF240">
    <property type="match status" value="1"/>
</dbReference>
<evidence type="ECO:0000313" key="4">
    <source>
        <dbReference type="EMBL" id="KAJ6219204.1"/>
    </source>
</evidence>
<reference evidence="4" key="1">
    <citation type="submission" date="2022-12" db="EMBL/GenBank/DDBJ databases">
        <title>Genome assemblies of Blomia tropicalis.</title>
        <authorList>
            <person name="Cui Y."/>
        </authorList>
    </citation>
    <scope>NUCLEOTIDE SEQUENCE</scope>
    <source>
        <tissue evidence="4">Adult mites</tissue>
    </source>
</reference>
<dbReference type="PRINTS" id="PR00947">
    <property type="entry name" value="CUTICLE"/>
</dbReference>
<evidence type="ECO:0000256" key="1">
    <source>
        <dbReference type="ARBA" id="ARBA00022460"/>
    </source>
</evidence>
<dbReference type="InterPro" id="IPR050468">
    <property type="entry name" value="Cuticle_Struct_Prot"/>
</dbReference>
<dbReference type="AlphaFoldDB" id="A0A9Q0RLY0"/>
<protein>
    <submittedName>
        <fullName evidence="4">Uncharacterized protein</fullName>
    </submittedName>
</protein>
<dbReference type="PROSITE" id="PS51155">
    <property type="entry name" value="CHIT_BIND_RR_2"/>
    <property type="match status" value="1"/>
</dbReference>
<feature type="region of interest" description="Disordered" evidence="3">
    <location>
        <begin position="96"/>
        <end position="160"/>
    </location>
</feature>
<sequence length="297" mass="30492">MCVGFSAAQHNLPNYFQGSFNIPNAPIPQPGAYQHGGAPAGSYQPQAAAHLAAARPQYAAAPQSPQYAPAAAYGGHARPVPAAAAPVNAVPSSYGWNVQHSSPQPQPQLAAPSPAQAPVPAAYAQPQHRPYAAAPQPQAPQYAVPQAPAHQYGAAPGQYAAPQPQYARAASPALSAPAPQAPASPVSAALLRPASVHYANIGETLNGDYKFGYRTGNGDSFREETRAPDGTVQGQYGFVDADGKERIVKYTAGVNGFQVLNDGAAPAPAAAAAPAAPQQYAPQQYGQQHGASPQQWG</sequence>
<dbReference type="GO" id="GO:0062129">
    <property type="term" value="C:chitin-based extracellular matrix"/>
    <property type="evidence" value="ECO:0007669"/>
    <property type="project" value="TreeGrafter"/>
</dbReference>
<dbReference type="Proteomes" id="UP001142055">
    <property type="component" value="Chromosome 2"/>
</dbReference>